<feature type="domain" description="Transposase IS801/IS1294" evidence="1">
    <location>
        <begin position="31"/>
        <end position="90"/>
    </location>
</feature>
<reference evidence="2" key="1">
    <citation type="submission" date="2021-02" db="EMBL/GenBank/DDBJ databases">
        <title>PHA producing bacteria isolated from coastal sediment in Guangdong, Shenzhen.</title>
        <authorList>
            <person name="Zheng W."/>
            <person name="Yu S."/>
            <person name="Huang Y."/>
        </authorList>
    </citation>
    <scope>NUCLEOTIDE SEQUENCE</scope>
    <source>
        <strain evidence="2">TN14-10</strain>
    </source>
</reference>
<sequence>MRWRQCWASLRAISTHLIHKAGYRLKDRATGAVTLIQRFGSALNLNIHFHILFLDGVYVFRDTRPPRFQRIKAPNKDELEDLVQLISQRVGGRCLVPPTRAPPERLPLFAWEESASSRFNQ</sequence>
<evidence type="ECO:0000313" key="3">
    <source>
        <dbReference type="Proteomes" id="UP000664303"/>
    </source>
</evidence>
<evidence type="ECO:0000259" key="1">
    <source>
        <dbReference type="Pfam" id="PF04986"/>
    </source>
</evidence>
<protein>
    <submittedName>
        <fullName evidence="2">Transposase</fullName>
    </submittedName>
</protein>
<dbReference type="GO" id="GO:0004803">
    <property type="term" value="F:transposase activity"/>
    <property type="evidence" value="ECO:0007669"/>
    <property type="project" value="InterPro"/>
</dbReference>
<evidence type="ECO:0000313" key="2">
    <source>
        <dbReference type="EMBL" id="MBN7797157.1"/>
    </source>
</evidence>
<dbReference type="GO" id="GO:0003677">
    <property type="term" value="F:DNA binding"/>
    <property type="evidence" value="ECO:0007669"/>
    <property type="project" value="InterPro"/>
</dbReference>
<dbReference type="EMBL" id="JAFKCZ010000007">
    <property type="protein sequence ID" value="MBN7797157.1"/>
    <property type="molecule type" value="Genomic_DNA"/>
</dbReference>
<proteinExistence type="predicted"/>
<gene>
    <name evidence="2" type="ORF">JYP50_11170</name>
</gene>
<organism evidence="2 3">
    <name type="scientific">Parahaliea mediterranea</name>
    <dbReference type="NCBI Taxonomy" id="651086"/>
    <lineage>
        <taxon>Bacteria</taxon>
        <taxon>Pseudomonadati</taxon>
        <taxon>Pseudomonadota</taxon>
        <taxon>Gammaproteobacteria</taxon>
        <taxon>Cellvibrionales</taxon>
        <taxon>Halieaceae</taxon>
        <taxon>Parahaliea</taxon>
    </lineage>
</organism>
<dbReference type="Pfam" id="PF04986">
    <property type="entry name" value="Y2_Tnp"/>
    <property type="match status" value="1"/>
</dbReference>
<dbReference type="GO" id="GO:0006313">
    <property type="term" value="P:DNA transposition"/>
    <property type="evidence" value="ECO:0007669"/>
    <property type="project" value="InterPro"/>
</dbReference>
<name>A0A939DGP2_9GAMM</name>
<dbReference type="Proteomes" id="UP000664303">
    <property type="component" value="Unassembled WGS sequence"/>
</dbReference>
<dbReference type="InterPro" id="IPR007069">
    <property type="entry name" value="Transposase_32"/>
</dbReference>
<accession>A0A939DGP2</accession>
<dbReference type="AlphaFoldDB" id="A0A939DGP2"/>
<keyword evidence="3" id="KW-1185">Reference proteome</keyword>
<comment type="caution">
    <text evidence="2">The sequence shown here is derived from an EMBL/GenBank/DDBJ whole genome shotgun (WGS) entry which is preliminary data.</text>
</comment>